<dbReference type="CDD" id="cd00761">
    <property type="entry name" value="Glyco_tranf_GTA_type"/>
    <property type="match status" value="1"/>
</dbReference>
<sequence>MSGRVSCEDHILCVAVSTVGTGLHGIVLPPPSPRLRFLVLVQTPVPDGGDPFEVRGDVETLWLDTVGLSQSRNAALLHGKSAFLAFADDDMRLDPGGLMRLADHLAANPDLDFAAGWREGRLPVRGARAERHRLTLRNSGRVCAPELMIRRSAVTERGISFDTGFGKGARYALGEDYVFVADMLRAGLRGEALPVVVGAHEGQSSGEIWHDTAILQARLAVQRRVFGRLAPLVYPLYALKHRRDLGGIRATLRFALGRAG</sequence>
<name>A0A1X6Z4M3_9RHOB</name>
<accession>A0A1X6Z4M3</accession>
<dbReference type="EMBL" id="FWFU01000002">
    <property type="protein sequence ID" value="SLN40105.1"/>
    <property type="molecule type" value="Genomic_DNA"/>
</dbReference>
<evidence type="ECO:0000313" key="1">
    <source>
        <dbReference type="EMBL" id="SLN40105.1"/>
    </source>
</evidence>
<keyword evidence="2" id="KW-1185">Reference proteome</keyword>
<dbReference type="PANTHER" id="PTHR43685">
    <property type="entry name" value="GLYCOSYLTRANSFERASE"/>
    <property type="match status" value="1"/>
</dbReference>
<dbReference type="PANTHER" id="PTHR43685:SF2">
    <property type="entry name" value="GLYCOSYLTRANSFERASE 2-LIKE DOMAIN-CONTAINING PROTEIN"/>
    <property type="match status" value="1"/>
</dbReference>
<reference evidence="1 2" key="1">
    <citation type="submission" date="2017-03" db="EMBL/GenBank/DDBJ databases">
        <authorList>
            <person name="Afonso C.L."/>
            <person name="Miller P.J."/>
            <person name="Scott M.A."/>
            <person name="Spackman E."/>
            <person name="Goraichik I."/>
            <person name="Dimitrov K.M."/>
            <person name="Suarez D.L."/>
            <person name="Swayne D.E."/>
        </authorList>
    </citation>
    <scope>NUCLEOTIDE SEQUENCE [LARGE SCALE GENOMIC DNA]</scope>
    <source>
        <strain evidence="1 2">CECT 8110</strain>
    </source>
</reference>
<dbReference type="InterPro" id="IPR029044">
    <property type="entry name" value="Nucleotide-diphossugar_trans"/>
</dbReference>
<dbReference type="Gene3D" id="3.90.550.10">
    <property type="entry name" value="Spore Coat Polysaccharide Biosynthesis Protein SpsA, Chain A"/>
    <property type="match status" value="1"/>
</dbReference>
<proteinExistence type="predicted"/>
<evidence type="ECO:0008006" key="3">
    <source>
        <dbReference type="Google" id="ProtNLM"/>
    </source>
</evidence>
<dbReference type="SUPFAM" id="SSF53448">
    <property type="entry name" value="Nucleotide-diphospho-sugar transferases"/>
    <property type="match status" value="1"/>
</dbReference>
<organism evidence="1 2">
    <name type="scientific">Roseovarius halotolerans</name>
    <dbReference type="NCBI Taxonomy" id="505353"/>
    <lineage>
        <taxon>Bacteria</taxon>
        <taxon>Pseudomonadati</taxon>
        <taxon>Pseudomonadota</taxon>
        <taxon>Alphaproteobacteria</taxon>
        <taxon>Rhodobacterales</taxon>
        <taxon>Roseobacteraceae</taxon>
        <taxon>Roseovarius</taxon>
    </lineage>
</organism>
<dbReference type="Proteomes" id="UP000193207">
    <property type="component" value="Unassembled WGS sequence"/>
</dbReference>
<protein>
    <recommendedName>
        <fullName evidence="3">Glycosyl transferase family 2</fullName>
    </recommendedName>
</protein>
<gene>
    <name evidence="1" type="ORF">ROH8110_02152</name>
</gene>
<dbReference type="InterPro" id="IPR050834">
    <property type="entry name" value="Glycosyltransf_2"/>
</dbReference>
<dbReference type="AlphaFoldDB" id="A0A1X6Z4M3"/>
<evidence type="ECO:0000313" key="2">
    <source>
        <dbReference type="Proteomes" id="UP000193207"/>
    </source>
</evidence>